<comment type="caution">
    <text evidence="2">The sequence shown here is derived from an EMBL/GenBank/DDBJ whole genome shotgun (WGS) entry which is preliminary data.</text>
</comment>
<dbReference type="Gene3D" id="3.40.630.30">
    <property type="match status" value="1"/>
</dbReference>
<proteinExistence type="predicted"/>
<organism evidence="2 3">
    <name type="scientific">Paenibacillus agri</name>
    <dbReference type="NCBI Taxonomy" id="2744309"/>
    <lineage>
        <taxon>Bacteria</taxon>
        <taxon>Bacillati</taxon>
        <taxon>Bacillota</taxon>
        <taxon>Bacilli</taxon>
        <taxon>Bacillales</taxon>
        <taxon>Paenibacillaceae</taxon>
        <taxon>Paenibacillus</taxon>
    </lineage>
</organism>
<dbReference type="AlphaFoldDB" id="A0A850EUI1"/>
<dbReference type="GO" id="GO:0016747">
    <property type="term" value="F:acyltransferase activity, transferring groups other than amino-acyl groups"/>
    <property type="evidence" value="ECO:0007669"/>
    <property type="project" value="InterPro"/>
</dbReference>
<evidence type="ECO:0000259" key="1">
    <source>
        <dbReference type="PROSITE" id="PS51186"/>
    </source>
</evidence>
<feature type="domain" description="N-acetyltransferase" evidence="1">
    <location>
        <begin position="45"/>
        <end position="195"/>
    </location>
</feature>
<dbReference type="RefSeq" id="WP_175373587.1">
    <property type="nucleotide sequence ID" value="NZ_JABWCS010000218.1"/>
</dbReference>
<keyword evidence="2" id="KW-0808">Transferase</keyword>
<dbReference type="Proteomes" id="UP000564806">
    <property type="component" value="Unassembled WGS sequence"/>
</dbReference>
<gene>
    <name evidence="2" type="ORF">HPT30_22655</name>
</gene>
<keyword evidence="3" id="KW-1185">Reference proteome</keyword>
<evidence type="ECO:0000313" key="2">
    <source>
        <dbReference type="EMBL" id="NUU63157.1"/>
    </source>
</evidence>
<reference evidence="2" key="1">
    <citation type="submission" date="2020-06" db="EMBL/GenBank/DDBJ databases">
        <title>Paenibacillus sp. nov., isolated from soil.</title>
        <authorList>
            <person name="Seo Y.L."/>
        </authorList>
    </citation>
    <scope>NUCLEOTIDE SEQUENCE [LARGE SCALE GENOMIC DNA]</scope>
    <source>
        <strain evidence="2">JW14</strain>
    </source>
</reference>
<dbReference type="EMBL" id="JABWCS010000218">
    <property type="protein sequence ID" value="NUU63157.1"/>
    <property type="molecule type" value="Genomic_DNA"/>
</dbReference>
<sequence length="195" mass="22645">MGRNCYIGFFPMERHIFQSVLDIRKLDWEKFDEERIILSLEQSGLRFTTLAEEPGEVSEQKLYELYKETAFDIPGYTGDFPVIEEWRKWHLMVDGYAPEQVIIAAVGDKYVGVSNVLYNQQSNGMYHEYTGVSRAYRGRKVGLGLKLKAIQLARRVRADYIRTDNDSTNAPILKINRCLGYVPLRGSYWMLGRPF</sequence>
<accession>A0A850EUI1</accession>
<protein>
    <submittedName>
        <fullName evidence="2">GNAT family N-acetyltransferase</fullName>
    </submittedName>
</protein>
<dbReference type="SUPFAM" id="SSF55729">
    <property type="entry name" value="Acyl-CoA N-acyltransferases (Nat)"/>
    <property type="match status" value="1"/>
</dbReference>
<dbReference type="InterPro" id="IPR016181">
    <property type="entry name" value="Acyl_CoA_acyltransferase"/>
</dbReference>
<name>A0A850EUI1_9BACL</name>
<dbReference type="Pfam" id="PF00583">
    <property type="entry name" value="Acetyltransf_1"/>
    <property type="match status" value="1"/>
</dbReference>
<dbReference type="InterPro" id="IPR000182">
    <property type="entry name" value="GNAT_dom"/>
</dbReference>
<evidence type="ECO:0000313" key="3">
    <source>
        <dbReference type="Proteomes" id="UP000564806"/>
    </source>
</evidence>
<dbReference type="PROSITE" id="PS51186">
    <property type="entry name" value="GNAT"/>
    <property type="match status" value="1"/>
</dbReference>